<dbReference type="Proteomes" id="UP000018629">
    <property type="component" value="Segment"/>
</dbReference>
<gene>
    <name evidence="1" type="primary">35</name>
    <name evidence="1" type="ORF">PBI_BERNARDO_35</name>
</gene>
<name>V5R9G9_9CAUD</name>
<organism evidence="1 2">
    <name type="scientific">Mycobacterium phage Bernardo</name>
    <dbReference type="NCBI Taxonomy" id="1429903"/>
    <lineage>
        <taxon>Viruses</taxon>
        <taxon>Duplodnaviria</taxon>
        <taxon>Heunggongvirae</taxon>
        <taxon>Uroviricota</taxon>
        <taxon>Caudoviricetes</taxon>
        <taxon>Bclasvirinae</taxon>
        <taxon>Pipefishvirus</taxon>
        <taxon>Pipefishvirus bernardo</taxon>
    </lineage>
</organism>
<accession>V5R9G9</accession>
<dbReference type="KEGG" id="vg:17777866"/>
<evidence type="ECO:0000313" key="2">
    <source>
        <dbReference type="Proteomes" id="UP000018629"/>
    </source>
</evidence>
<reference evidence="2" key="1">
    <citation type="submission" date="2013-07" db="EMBL/GenBank/DDBJ databases">
        <authorList>
            <person name="Avetisyan R."/>
            <person name="Cohen A."/>
            <person name="Morales N."/>
            <person name="Prien C."/>
            <person name="Cooper S."/>
            <person name="Beaty S."/>
            <person name="Reddi K."/>
            <person name="Villella W."/>
            <person name="Sanders E.R."/>
        </authorList>
    </citation>
    <scope>NUCLEOTIDE SEQUENCE [LARGE SCALE GENOMIC DNA]</scope>
</reference>
<dbReference type="EMBL" id="KF493879">
    <property type="protein sequence ID" value="AHB31712.1"/>
    <property type="molecule type" value="Genomic_DNA"/>
</dbReference>
<proteinExistence type="predicted"/>
<protein>
    <submittedName>
        <fullName evidence="1">Uncharacterized protein</fullName>
    </submittedName>
</protein>
<dbReference type="GeneID" id="17777866"/>
<evidence type="ECO:0000313" key="1">
    <source>
        <dbReference type="EMBL" id="AHB31712.1"/>
    </source>
</evidence>
<dbReference type="RefSeq" id="YP_008858961.1">
    <property type="nucleotide sequence ID" value="NC_022983.1"/>
</dbReference>
<keyword evidence="2" id="KW-1185">Reference proteome</keyword>
<sequence>MDGAGYGVQGRCFRRHHPHLVQHANVRPDCRIGGTMTTAVDSHQWGVRWEAAQLPPGLTPDVPKPPVYPVDQLPPVTYDPATGNPITPEYTPEEQEILDRYQTETAVYAENVAAWNAAVDAALADESNWTVAVSTTVDESSARALLAELRVAHAGDKYTRNFQLITAPPRAWSVVE</sequence>